<dbReference type="RefSeq" id="XP_067816525.1">
    <property type="nucleotide sequence ID" value="XM_067965389.1"/>
</dbReference>
<comment type="caution">
    <text evidence="2">The sequence shown here is derived from an EMBL/GenBank/DDBJ whole genome shotgun (WGS) entry which is preliminary data.</text>
</comment>
<reference evidence="2 3" key="1">
    <citation type="journal article" date="2021" name="Genome Biol.">
        <title>AFLAP: assembly-free linkage analysis pipeline using k-mers from genome sequencing data.</title>
        <authorList>
            <person name="Fletcher K."/>
            <person name="Zhang L."/>
            <person name="Gil J."/>
            <person name="Han R."/>
            <person name="Cavanaugh K."/>
            <person name="Michelmore R."/>
        </authorList>
    </citation>
    <scope>NUCLEOTIDE SEQUENCE [LARGE SCALE GENOMIC DNA]</scope>
    <source>
        <strain evidence="2 3">SF5</strain>
    </source>
</reference>
<accession>A0A976FI75</accession>
<keyword evidence="3" id="KW-1185">Reference proteome</keyword>
<dbReference type="KEGG" id="blac:94351060"/>
<evidence type="ECO:0000313" key="3">
    <source>
        <dbReference type="Proteomes" id="UP000294530"/>
    </source>
</evidence>
<evidence type="ECO:0000256" key="1">
    <source>
        <dbReference type="SAM" id="Coils"/>
    </source>
</evidence>
<feature type="coiled-coil region" evidence="1">
    <location>
        <begin position="446"/>
        <end position="473"/>
    </location>
</feature>
<name>A0A976FI75_BRELC</name>
<keyword evidence="1" id="KW-0175">Coiled coil</keyword>
<proteinExistence type="predicted"/>
<evidence type="ECO:0000313" key="2">
    <source>
        <dbReference type="EMBL" id="TDH67026.1"/>
    </source>
</evidence>
<dbReference type="Proteomes" id="UP000294530">
    <property type="component" value="Unassembled WGS sequence"/>
</dbReference>
<organism evidence="2 3">
    <name type="scientific">Bremia lactucae</name>
    <name type="common">Lettuce downy mildew</name>
    <dbReference type="NCBI Taxonomy" id="4779"/>
    <lineage>
        <taxon>Eukaryota</taxon>
        <taxon>Sar</taxon>
        <taxon>Stramenopiles</taxon>
        <taxon>Oomycota</taxon>
        <taxon>Peronosporomycetes</taxon>
        <taxon>Peronosporales</taxon>
        <taxon>Peronosporaceae</taxon>
        <taxon>Bremia</taxon>
    </lineage>
</organism>
<protein>
    <submittedName>
        <fullName evidence="2">Uncharacterized protein</fullName>
    </submittedName>
</protein>
<dbReference type="GeneID" id="94351060"/>
<dbReference type="EMBL" id="SHOA02000006">
    <property type="protein sequence ID" value="TDH67026.1"/>
    <property type="molecule type" value="Genomic_DNA"/>
</dbReference>
<dbReference type="AlphaFoldDB" id="A0A976FI75"/>
<sequence length="615" mass="70812">MPYKSKVPALPRVFILLYVFALLACSKFITVYAVAAGTVVVKSRRHLGKPHNRVAGSALVNDEERVWEILATLKNIVNPISEEFITDSFKAVKIPTDIKTLLRGKSFVNWFTKLQEKIGSPTLTMKIVLNHLQSRYSNAELAEMLHAASDGGIDFKLPLFEKWKQTFDAAKMFSELGLHEAKFERYFLTDPVFLIWIEYARYIDPSSWKSVLDVLDEEFVLHLFVEELLKGRPDPKTDSVQRSLILQSLLRINDPKPLPFLDLYATLQSADEMVENPFLRHSAVWLVEYAQHTDMKNWPRQIVKVLQREHPVSDLARWAVEAEAQPEFQAVGKAVVDHLIVVWKEEGVGKVINIPKSFEEVQEILQLRGVAVSSVVDNLATKVLVQYMFTTFYVETAVEELSVKLLSWLEAKEYRRLLVNDGNWPLDADMKRWLRLLLERDADNYLTRLLRDEELARNAVRAANREKKTLNQELVPVPQRTMGIHARLKKLFHELALDVYNDNLFTLPDFVYFFQVVAVLKGNDRKSLIFMDNLLVGLFGNKFKTLAHKAITGPTDCPAFEAALDLVVFHWLRRQKSSEINILISDMLKDNKLSKNFMALSKREKEWLAKLNNYA</sequence>
<dbReference type="PROSITE" id="PS51257">
    <property type="entry name" value="PROKAR_LIPOPROTEIN"/>
    <property type="match status" value="1"/>
</dbReference>
<gene>
    <name evidence="2" type="ORF">CCR75_007328</name>
</gene>